<evidence type="ECO:0000313" key="1">
    <source>
        <dbReference type="EMBL" id="GBP84463.1"/>
    </source>
</evidence>
<accession>A0A4C1ZBB7</accession>
<name>A0A4C1ZBB7_EUMVA</name>
<keyword evidence="2" id="KW-1185">Reference proteome</keyword>
<protein>
    <submittedName>
        <fullName evidence="1">Uncharacterized protein</fullName>
    </submittedName>
</protein>
<organism evidence="1 2">
    <name type="scientific">Eumeta variegata</name>
    <name type="common">Bagworm moth</name>
    <name type="synonym">Eumeta japonica</name>
    <dbReference type="NCBI Taxonomy" id="151549"/>
    <lineage>
        <taxon>Eukaryota</taxon>
        <taxon>Metazoa</taxon>
        <taxon>Ecdysozoa</taxon>
        <taxon>Arthropoda</taxon>
        <taxon>Hexapoda</taxon>
        <taxon>Insecta</taxon>
        <taxon>Pterygota</taxon>
        <taxon>Neoptera</taxon>
        <taxon>Endopterygota</taxon>
        <taxon>Lepidoptera</taxon>
        <taxon>Glossata</taxon>
        <taxon>Ditrysia</taxon>
        <taxon>Tineoidea</taxon>
        <taxon>Psychidae</taxon>
        <taxon>Oiketicinae</taxon>
        <taxon>Eumeta</taxon>
    </lineage>
</organism>
<reference evidence="1 2" key="1">
    <citation type="journal article" date="2019" name="Commun. Biol.">
        <title>The bagworm genome reveals a unique fibroin gene that provides high tensile strength.</title>
        <authorList>
            <person name="Kono N."/>
            <person name="Nakamura H."/>
            <person name="Ohtoshi R."/>
            <person name="Tomita M."/>
            <person name="Numata K."/>
            <person name="Arakawa K."/>
        </authorList>
    </citation>
    <scope>NUCLEOTIDE SEQUENCE [LARGE SCALE GENOMIC DNA]</scope>
</reference>
<dbReference type="EMBL" id="BGZK01001680">
    <property type="protein sequence ID" value="GBP84463.1"/>
    <property type="molecule type" value="Genomic_DNA"/>
</dbReference>
<proteinExistence type="predicted"/>
<dbReference type="AlphaFoldDB" id="A0A4C1ZBB7"/>
<sequence>MIRHRLENEIHGISLFMYVEGEQRVRRRAGTTRDVGCSSLNAPRGAATIADYSRQVRSSRRRGRCARARLHASNPALADVTEGMTQSALVERAPAAAPRTKGVTSPACSRAFGTGRDVSQRWRDDSDRRYSTPIYIAFHSTLP</sequence>
<gene>
    <name evidence="1" type="ORF">EVAR_67469_1</name>
</gene>
<comment type="caution">
    <text evidence="1">The sequence shown here is derived from an EMBL/GenBank/DDBJ whole genome shotgun (WGS) entry which is preliminary data.</text>
</comment>
<evidence type="ECO:0000313" key="2">
    <source>
        <dbReference type="Proteomes" id="UP000299102"/>
    </source>
</evidence>
<dbReference type="Proteomes" id="UP000299102">
    <property type="component" value="Unassembled WGS sequence"/>
</dbReference>